<organism evidence="1 2">
    <name type="scientific">Hafnia alvei</name>
    <dbReference type="NCBI Taxonomy" id="569"/>
    <lineage>
        <taxon>Bacteria</taxon>
        <taxon>Pseudomonadati</taxon>
        <taxon>Pseudomonadota</taxon>
        <taxon>Gammaproteobacteria</taxon>
        <taxon>Enterobacterales</taxon>
        <taxon>Hafniaceae</taxon>
        <taxon>Hafnia</taxon>
    </lineage>
</organism>
<dbReference type="EMBL" id="UGHP01000001">
    <property type="protein sequence ID" value="STQ82853.1"/>
    <property type="molecule type" value="Genomic_DNA"/>
</dbReference>
<reference evidence="1 2" key="1">
    <citation type="submission" date="2018-06" db="EMBL/GenBank/DDBJ databases">
        <authorList>
            <consortium name="Pathogen Informatics"/>
            <person name="Doyle S."/>
        </authorList>
    </citation>
    <scope>NUCLEOTIDE SEQUENCE [LARGE SCALE GENOMIC DNA]</scope>
    <source>
        <strain evidence="1 2">NCTC8105</strain>
    </source>
</reference>
<sequence>MALYTQAEKRTPVVIWDNYRLSDPFKHTYPHTDRTICTLN</sequence>
<evidence type="ECO:0000313" key="1">
    <source>
        <dbReference type="EMBL" id="STQ82853.1"/>
    </source>
</evidence>
<dbReference type="AlphaFoldDB" id="A0A377PU80"/>
<protein>
    <submittedName>
        <fullName evidence="1">Uncharacterized protein</fullName>
    </submittedName>
</protein>
<proteinExistence type="predicted"/>
<name>A0A377PU80_HAFAL</name>
<accession>A0A377PU80</accession>
<dbReference type="Proteomes" id="UP000254821">
    <property type="component" value="Unassembled WGS sequence"/>
</dbReference>
<evidence type="ECO:0000313" key="2">
    <source>
        <dbReference type="Proteomes" id="UP000254821"/>
    </source>
</evidence>
<gene>
    <name evidence="1" type="ORF">NCTC8105_05084</name>
</gene>